<evidence type="ECO:0000256" key="5">
    <source>
        <dbReference type="ARBA" id="ARBA00022771"/>
    </source>
</evidence>
<dbReference type="PANTHER" id="PTHR12268:SF14">
    <property type="entry name" value="DYSTROPHIN-1"/>
    <property type="match status" value="1"/>
</dbReference>
<proteinExistence type="predicted"/>
<evidence type="ECO:0000313" key="12">
    <source>
        <dbReference type="EMBL" id="KAK7504055.1"/>
    </source>
</evidence>
<evidence type="ECO:0000256" key="7">
    <source>
        <dbReference type="ARBA" id="ARBA00022837"/>
    </source>
</evidence>
<dbReference type="Pfam" id="PF00569">
    <property type="entry name" value="ZZ"/>
    <property type="match status" value="1"/>
</dbReference>
<evidence type="ECO:0000256" key="6">
    <source>
        <dbReference type="ARBA" id="ARBA00022833"/>
    </source>
</evidence>
<dbReference type="Pfam" id="PF09069">
    <property type="entry name" value="EF-hand_3"/>
    <property type="match status" value="1"/>
</dbReference>
<accession>A0ABD0LWY9</accession>
<dbReference type="CDD" id="cd02334">
    <property type="entry name" value="ZZ_dystrophin"/>
    <property type="match status" value="1"/>
</dbReference>
<feature type="region of interest" description="Disordered" evidence="10">
    <location>
        <begin position="656"/>
        <end position="720"/>
    </location>
</feature>
<feature type="region of interest" description="Disordered" evidence="10">
    <location>
        <begin position="631"/>
        <end position="650"/>
    </location>
</feature>
<dbReference type="InterPro" id="IPR043145">
    <property type="entry name" value="Znf_ZZ_sf"/>
</dbReference>
<evidence type="ECO:0000256" key="2">
    <source>
        <dbReference type="ARBA" id="ARBA00004278"/>
    </source>
</evidence>
<sequence length="838" mass="91985">MKIIEELDQYHDVHYAAYRTALKLRHLQKKFGLHLLSLQCLQSVLEDHGFPPGCGEMVDCQTLQLILLDMLHTSDFRHFDAFRQDVASELLLNYLLNLFDPERSGVMKIKGVKLALAALSGATLSEKYQYFFKEMQTGHGYMSKEHLINLIQDLVQIPDLLRESVAFGKNVAAAVNSCVQVAGTLGDGVPEKGFYTWLMREPQTFIWLPTLHRLTAAETVKHECKCSVCKANPIVGFRYKCLQCLKFNMCQDCFFKGKVAKNHQLRHPMQEYCLPASAKDDTKAFVKIMRNKLGRKHRRGSKVTYLPVDGRGDQGLLEWEMRPIPPPPSPQQDLNAAAENAAEAGSRSGSLDSGNSSESGGDGASQHDPAPSSPSHGSCYDNSNSPARYLEERQPQKSGQMLQQEKHSLIHLVHRLRRENRLLRQQLRAGRCSPDDGDKWTSHATAEVTVELSAQSTGVSELTLTPNEHSVDITEATQTDDDVGASQTLDTADDDQSVLGRTISPIGEASTTVNTQRYTSDFFNSILSTTTNGTPSQGFSIQKTPRNPVVMRTPGTVLASTPADPRTPAPPTILKTGPRKPPRQDKPLSAPGSPGVTPVAKPRADTETTFQLDEAEGKVARAVARIESQRKLSLTASLEREAEDSDDDRFETVRRAGAKDYGQTPTSHIGAEKKQLGKSTGGQVAGRKMSAPLVSPTGDPHSSFSNTPDGRARRKSTGNLDDTVCATPRWFGLLGTPDSINFRGSLDALKSYDLGTPGSDRNTFAVSRGNSCLLTPERQEIDNMIKWIDAAFPSDLSYSALSLCHNEFSAQDQMLRAAESIGHAMADLVQATADNCYM</sequence>
<feature type="region of interest" description="Disordered" evidence="10">
    <location>
        <begin position="529"/>
        <end position="605"/>
    </location>
</feature>
<evidence type="ECO:0000259" key="11">
    <source>
        <dbReference type="PROSITE" id="PS50135"/>
    </source>
</evidence>
<evidence type="ECO:0000256" key="10">
    <source>
        <dbReference type="SAM" id="MobiDB-lite"/>
    </source>
</evidence>
<keyword evidence="5 9" id="KW-0863">Zinc-finger</keyword>
<dbReference type="InterPro" id="IPR000433">
    <property type="entry name" value="Znf_ZZ"/>
</dbReference>
<keyword evidence="6" id="KW-0862">Zinc</keyword>
<dbReference type="SUPFAM" id="SSF57850">
    <property type="entry name" value="RING/U-box"/>
    <property type="match status" value="1"/>
</dbReference>
<dbReference type="SMART" id="SM00291">
    <property type="entry name" value="ZnF_ZZ"/>
    <property type="match status" value="1"/>
</dbReference>
<dbReference type="InterPro" id="IPR050774">
    <property type="entry name" value="KCMF1/Dystrophin"/>
</dbReference>
<keyword evidence="7" id="KW-0106">Calcium</keyword>
<keyword evidence="3" id="KW-0963">Cytoplasm</keyword>
<keyword evidence="4" id="KW-0479">Metal-binding</keyword>
<dbReference type="AlphaFoldDB" id="A0ABD0LWY9"/>
<dbReference type="GO" id="GO:0005737">
    <property type="term" value="C:cytoplasm"/>
    <property type="evidence" value="ECO:0007669"/>
    <property type="project" value="UniProtKB-SubCell"/>
</dbReference>
<feature type="region of interest" description="Disordered" evidence="10">
    <location>
        <begin position="318"/>
        <end position="386"/>
    </location>
</feature>
<comment type="caution">
    <text evidence="12">The sequence shown here is derived from an EMBL/GenBank/DDBJ whole genome shotgun (WGS) entry which is preliminary data.</text>
</comment>
<keyword evidence="8" id="KW-0206">Cytoskeleton</keyword>
<evidence type="ECO:0000313" key="13">
    <source>
        <dbReference type="Proteomes" id="UP001519460"/>
    </source>
</evidence>
<reference evidence="12 13" key="1">
    <citation type="journal article" date="2023" name="Sci. Data">
        <title>Genome assembly of the Korean intertidal mud-creeper Batillaria attramentaria.</title>
        <authorList>
            <person name="Patra A.K."/>
            <person name="Ho P.T."/>
            <person name="Jun S."/>
            <person name="Lee S.J."/>
            <person name="Kim Y."/>
            <person name="Won Y.J."/>
        </authorList>
    </citation>
    <scope>NUCLEOTIDE SEQUENCE [LARGE SCALE GENOMIC DNA]</scope>
    <source>
        <strain evidence="12">Wonlab-2016</strain>
    </source>
</reference>
<dbReference type="Proteomes" id="UP001519460">
    <property type="component" value="Unassembled WGS sequence"/>
</dbReference>
<comment type="subcellular location">
    <subcellularLocation>
        <location evidence="2">Cell membrane</location>
        <location evidence="2">Sarcolemma</location>
        <topology evidence="2">Peripheral membrane protein</topology>
        <orientation evidence="2">Cytoplasmic side</orientation>
    </subcellularLocation>
    <subcellularLocation>
        <location evidence="1">Cytoplasm</location>
        <location evidence="1">Cytoskeleton</location>
    </subcellularLocation>
</comment>
<gene>
    <name evidence="12" type="ORF">BaRGS_00004787</name>
</gene>
<dbReference type="InterPro" id="IPR015153">
    <property type="entry name" value="EF-hand_dom_typ1"/>
</dbReference>
<evidence type="ECO:0000256" key="4">
    <source>
        <dbReference type="ARBA" id="ARBA00022723"/>
    </source>
</evidence>
<dbReference type="Gene3D" id="6.10.140.70">
    <property type="match status" value="1"/>
</dbReference>
<feature type="compositionally biased region" description="Low complexity" evidence="10">
    <location>
        <begin position="335"/>
        <end position="359"/>
    </location>
</feature>
<dbReference type="Pfam" id="PF09068">
    <property type="entry name" value="EF-hand_2"/>
    <property type="match status" value="1"/>
</dbReference>
<dbReference type="SUPFAM" id="SSF47473">
    <property type="entry name" value="EF-hand"/>
    <property type="match status" value="2"/>
</dbReference>
<dbReference type="Gene3D" id="3.30.60.90">
    <property type="match status" value="1"/>
</dbReference>
<dbReference type="Gene3D" id="1.10.238.10">
    <property type="entry name" value="EF-hand"/>
    <property type="match status" value="2"/>
</dbReference>
<dbReference type="EMBL" id="JACVVK020000017">
    <property type="protein sequence ID" value="KAK7504055.1"/>
    <property type="molecule type" value="Genomic_DNA"/>
</dbReference>
<dbReference type="GO" id="GO:0008270">
    <property type="term" value="F:zinc ion binding"/>
    <property type="evidence" value="ECO:0007669"/>
    <property type="project" value="UniProtKB-KW"/>
</dbReference>
<feature type="compositionally biased region" description="Polar residues" evidence="10">
    <location>
        <begin position="373"/>
        <end position="386"/>
    </location>
</feature>
<evidence type="ECO:0000256" key="8">
    <source>
        <dbReference type="ARBA" id="ARBA00023212"/>
    </source>
</evidence>
<evidence type="ECO:0000256" key="3">
    <source>
        <dbReference type="ARBA" id="ARBA00022490"/>
    </source>
</evidence>
<feature type="domain" description="ZZ-type" evidence="11">
    <location>
        <begin position="221"/>
        <end position="277"/>
    </location>
</feature>
<dbReference type="PANTHER" id="PTHR12268">
    <property type="entry name" value="E3 UBIQUITIN-PROTEIN LIGASE KCMF1"/>
    <property type="match status" value="1"/>
</dbReference>
<evidence type="ECO:0000256" key="9">
    <source>
        <dbReference type="PROSITE-ProRule" id="PRU00228"/>
    </source>
</evidence>
<dbReference type="InterPro" id="IPR015154">
    <property type="entry name" value="EF-hand_dom_typ2"/>
</dbReference>
<feature type="compositionally biased region" description="Polar residues" evidence="10">
    <location>
        <begin position="529"/>
        <end position="545"/>
    </location>
</feature>
<protein>
    <recommendedName>
        <fullName evidence="11">ZZ-type domain-containing protein</fullName>
    </recommendedName>
</protein>
<name>A0ABD0LWY9_9CAEN</name>
<dbReference type="InterPro" id="IPR011992">
    <property type="entry name" value="EF-hand-dom_pair"/>
</dbReference>
<evidence type="ECO:0000256" key="1">
    <source>
        <dbReference type="ARBA" id="ARBA00004245"/>
    </source>
</evidence>
<keyword evidence="13" id="KW-1185">Reference proteome</keyword>
<organism evidence="12 13">
    <name type="scientific">Batillaria attramentaria</name>
    <dbReference type="NCBI Taxonomy" id="370345"/>
    <lineage>
        <taxon>Eukaryota</taxon>
        <taxon>Metazoa</taxon>
        <taxon>Spiralia</taxon>
        <taxon>Lophotrochozoa</taxon>
        <taxon>Mollusca</taxon>
        <taxon>Gastropoda</taxon>
        <taxon>Caenogastropoda</taxon>
        <taxon>Sorbeoconcha</taxon>
        <taxon>Cerithioidea</taxon>
        <taxon>Batillariidae</taxon>
        <taxon>Batillaria</taxon>
    </lineage>
</organism>
<dbReference type="PROSITE" id="PS50135">
    <property type="entry name" value="ZF_ZZ_2"/>
    <property type="match status" value="1"/>
</dbReference>